<protein>
    <submittedName>
        <fullName evidence="1">Uncharacterized protein</fullName>
    </submittedName>
</protein>
<sequence>MSPPVETEPVSRCWADDLTVLADYDDGLGAVWSPDTLAVAQPSAASVASSGPAPGLGGRGPSITERLAVVVKAEDGADGRLDAVSCLVHGATRTPPVVAVKAWLETAPDETARLLRRVSAAVKEAGLPPEHRPRILLLVRLGDLPEALVDSLDEAVTAVHWWWGVLGRLDTAIVVRESQSTNRRPLRGAAAVRRRILDALRTEITAEVSGPDLAMAAALASRWDGCLSTLGDAIADCLGQTSTAGAAGPPSARRGAAVAHRPELALRAVWDAGAVDSWEGQLRYHASCWTPSSPDAPLPGLQAKMVWQAQNRVLLPLLDDARAEFADSLVAAAVHGPVQLALGYGPRNARSENPAADIAEMELGDIWAAVCHGQVRMNKSDRNRLMRLRHARNCLAHRSPLNDDEVRKVCDALAW</sequence>
<evidence type="ECO:0000313" key="2">
    <source>
        <dbReference type="Proteomes" id="UP000037185"/>
    </source>
</evidence>
<reference evidence="1" key="1">
    <citation type="submission" date="2015-07" db="EMBL/GenBank/DDBJ databases">
        <title>Draft genome sequence of Streptomyces fradiae, a resistant strain to nitron-oligomycin.</title>
        <authorList>
            <person name="Vatlin A.A."/>
            <person name="Bekker O.B."/>
            <person name="Danilenko V.N."/>
        </authorList>
    </citation>
    <scope>NUCLEOTIDE SEQUENCE</scope>
    <source>
        <strain evidence="1">Olg1-1</strain>
    </source>
</reference>
<keyword evidence="2" id="KW-1185">Reference proteome</keyword>
<proteinExistence type="predicted"/>
<dbReference type="Proteomes" id="UP000037185">
    <property type="component" value="Unassembled WGS sequence"/>
</dbReference>
<accession>A0ACC4W787</accession>
<organism evidence="1 2">
    <name type="scientific">Streptomyces fradiae</name>
    <name type="common">Streptomyces roseoflavus</name>
    <dbReference type="NCBI Taxonomy" id="1906"/>
    <lineage>
        <taxon>Bacteria</taxon>
        <taxon>Bacillati</taxon>
        <taxon>Actinomycetota</taxon>
        <taxon>Actinomycetes</taxon>
        <taxon>Kitasatosporales</taxon>
        <taxon>Streptomycetaceae</taxon>
        <taxon>Streptomyces</taxon>
    </lineage>
</organism>
<gene>
    <name evidence="1" type="ORF">ADZ36_21715</name>
</gene>
<name>A0ACC4W787_STRFR</name>
<dbReference type="EMBL" id="LGSP01000049">
    <property type="protein sequence ID" value="KNE80474.1"/>
    <property type="molecule type" value="Genomic_DNA"/>
</dbReference>
<comment type="caution">
    <text evidence="1">The sequence shown here is derived from an EMBL/GenBank/DDBJ whole genome shotgun (WGS) entry which is preliminary data.</text>
</comment>
<evidence type="ECO:0000313" key="1">
    <source>
        <dbReference type="EMBL" id="KNE80474.1"/>
    </source>
</evidence>